<evidence type="ECO:0000313" key="3">
    <source>
        <dbReference type="EMBL" id="KAK6780015.1"/>
    </source>
</evidence>
<feature type="compositionally biased region" description="Basic and acidic residues" evidence="1">
    <location>
        <begin position="13"/>
        <end position="44"/>
    </location>
</feature>
<dbReference type="Pfam" id="PF14111">
    <property type="entry name" value="DUF4283"/>
    <property type="match status" value="1"/>
</dbReference>
<dbReference type="Proteomes" id="UP001371456">
    <property type="component" value="Unassembled WGS sequence"/>
</dbReference>
<protein>
    <recommendedName>
        <fullName evidence="2">DUF4283 domain-containing protein</fullName>
    </recommendedName>
</protein>
<accession>A0AAN8T3M7</accession>
<evidence type="ECO:0000256" key="1">
    <source>
        <dbReference type="SAM" id="MobiDB-lite"/>
    </source>
</evidence>
<dbReference type="AlphaFoldDB" id="A0AAN8T3M7"/>
<dbReference type="InterPro" id="IPR025558">
    <property type="entry name" value="DUF4283"/>
</dbReference>
<organism evidence="3 4">
    <name type="scientific">Solanum bulbocastanum</name>
    <name type="common">Wild potato</name>
    <dbReference type="NCBI Taxonomy" id="147425"/>
    <lineage>
        <taxon>Eukaryota</taxon>
        <taxon>Viridiplantae</taxon>
        <taxon>Streptophyta</taxon>
        <taxon>Embryophyta</taxon>
        <taxon>Tracheophyta</taxon>
        <taxon>Spermatophyta</taxon>
        <taxon>Magnoliopsida</taxon>
        <taxon>eudicotyledons</taxon>
        <taxon>Gunneridae</taxon>
        <taxon>Pentapetalae</taxon>
        <taxon>asterids</taxon>
        <taxon>lamiids</taxon>
        <taxon>Solanales</taxon>
        <taxon>Solanaceae</taxon>
        <taxon>Solanoideae</taxon>
        <taxon>Solaneae</taxon>
        <taxon>Solanum</taxon>
    </lineage>
</organism>
<feature type="region of interest" description="Disordered" evidence="1">
    <location>
        <begin position="115"/>
        <end position="163"/>
    </location>
</feature>
<gene>
    <name evidence="3" type="ORF">RDI58_022199</name>
</gene>
<keyword evidence="4" id="KW-1185">Reference proteome</keyword>
<dbReference type="PANTHER" id="PTHR33116">
    <property type="entry name" value="REVERSE TRANSCRIPTASE ZINC-BINDING DOMAIN-CONTAINING PROTEIN-RELATED-RELATED"/>
    <property type="match status" value="1"/>
</dbReference>
<feature type="compositionally biased region" description="Basic and acidic residues" evidence="1">
    <location>
        <begin position="147"/>
        <end position="163"/>
    </location>
</feature>
<feature type="compositionally biased region" description="Low complexity" evidence="1">
    <location>
        <begin position="401"/>
        <end position="426"/>
    </location>
</feature>
<feature type="compositionally biased region" description="Basic and acidic residues" evidence="1">
    <location>
        <begin position="119"/>
        <end position="138"/>
    </location>
</feature>
<feature type="compositionally biased region" description="Basic and acidic residues" evidence="1">
    <location>
        <begin position="427"/>
        <end position="438"/>
    </location>
</feature>
<dbReference type="PANTHER" id="PTHR33116:SF82">
    <property type="entry name" value="RNASE H FAMILY PROTEIN"/>
    <property type="match status" value="1"/>
</dbReference>
<reference evidence="3 4" key="1">
    <citation type="submission" date="2024-02" db="EMBL/GenBank/DDBJ databases">
        <title>de novo genome assembly of Solanum bulbocastanum strain 11H21.</title>
        <authorList>
            <person name="Hosaka A.J."/>
        </authorList>
    </citation>
    <scope>NUCLEOTIDE SEQUENCE [LARGE SCALE GENOMIC DNA]</scope>
    <source>
        <tissue evidence="3">Young leaves</tissue>
    </source>
</reference>
<sequence length="766" mass="85573">MKAKSGEIAAESPDVRRQIRPSSDERNKDQVATTEDKRNNEVPRRSVSSAKSLNDEHNQEKEHNLNHRRDAMSQEHDTMITKRTKDGQSQKNIQGDQDSNALQVQAAQYTNAYGAAGASKEKHLDKGEKAVWKVKENITTKGNANKPSKDNEREQPNNNKDKAGKLVNFASNKHDHFPSLHNNPRNSQNELGKGHVNMQADVNEAYGQTEQTGGIGHNSEIKAPPPLKISSNFDMYRPSQQITTQNSPKHNQNKTPGNFSFTKSTNTQIPNPSPPTVTQSLATRLKANQIKNAIPMDIIPPIISTKQGYPSITFHENDFMQKMSGRCKYTLVGKFTNAMPKMEIIRKSFIAQTDLTGGVKIAHFNSRHIYIDLDNEADHISVWTKQRMYIAGHVMRLQQNHNPNSSQQQEGNKGKSQSNKSNNAKGSNEESTTHKEEQWQTQTRKKNKTQQSNQDQGMNQNSQSQVPKTRSSQVQQGQIPGMTAESPVIVFEESGEQTLTPPSPVVDVSEHHVNCESPVPVTPPPCLFAGDEAVGGRMVVKERTTNLQEGEPKGREVSHAPATTTINTAQPRQKQNHQVISEGTPQVQGSKEGHNQLQGSMAKDMAPITYLGCPLFIGRPKLIYFSELINKIVNRVTGWQSRILSYGGKATLIKHVLQSLPIHILSAISPPSSTIKQIQDIMADFFWGWRNDRKKYHWSSWRNLSFPYDEGGWTMEDEEGTAASPSAACSQNIGYADSASAWPKGSGSVETQYQWQFLCFFSLEYY</sequence>
<dbReference type="EMBL" id="JBANQN010000009">
    <property type="protein sequence ID" value="KAK6780015.1"/>
    <property type="molecule type" value="Genomic_DNA"/>
</dbReference>
<feature type="compositionally biased region" description="Basic and acidic residues" evidence="1">
    <location>
        <begin position="53"/>
        <end position="88"/>
    </location>
</feature>
<feature type="domain" description="DUF4283" evidence="2">
    <location>
        <begin position="325"/>
        <end position="399"/>
    </location>
</feature>
<name>A0AAN8T3M7_SOLBU</name>
<feature type="compositionally biased region" description="Polar residues" evidence="1">
    <location>
        <begin position="455"/>
        <end position="478"/>
    </location>
</feature>
<comment type="caution">
    <text evidence="3">The sequence shown here is derived from an EMBL/GenBank/DDBJ whole genome shotgun (WGS) entry which is preliminary data.</text>
</comment>
<feature type="region of interest" description="Disordered" evidence="1">
    <location>
        <begin position="241"/>
        <end position="278"/>
    </location>
</feature>
<feature type="region of interest" description="Disordered" evidence="1">
    <location>
        <begin position="401"/>
        <end position="480"/>
    </location>
</feature>
<feature type="region of interest" description="Disordered" evidence="1">
    <location>
        <begin position="1"/>
        <end position="102"/>
    </location>
</feature>
<feature type="region of interest" description="Disordered" evidence="1">
    <location>
        <begin position="568"/>
        <end position="597"/>
    </location>
</feature>
<proteinExistence type="predicted"/>
<evidence type="ECO:0000259" key="2">
    <source>
        <dbReference type="Pfam" id="PF14111"/>
    </source>
</evidence>
<feature type="compositionally biased region" description="Polar residues" evidence="1">
    <location>
        <begin position="89"/>
        <end position="102"/>
    </location>
</feature>
<evidence type="ECO:0000313" key="4">
    <source>
        <dbReference type="Proteomes" id="UP001371456"/>
    </source>
</evidence>